<sequence>MPADTASTLTDKQLAVQGVDLATRRERGLAVSRWLLSAAEDPVQACTDWREHGVALLAAGETFGAVRIPGELMRVAAKTGDDEDVDEFLLRVLRGGPVFRDRISDAYYALVSESTARRWNPQAWPGVACLGRDCYLGVPALDPGLWQGRSYWCVALNSPTKLCDPRLVWAVVQRARDYRRATDSDADAGRSCAT</sequence>
<evidence type="ECO:0000313" key="1">
    <source>
        <dbReference type="EMBL" id="MCN9241886.1"/>
    </source>
</evidence>
<evidence type="ECO:0000313" key="2">
    <source>
        <dbReference type="Proteomes" id="UP001523219"/>
    </source>
</evidence>
<gene>
    <name evidence="1" type="ORF">NGF19_13975</name>
</gene>
<proteinExistence type="predicted"/>
<dbReference type="EMBL" id="JAMWMR010000010">
    <property type="protein sequence ID" value="MCN9241886.1"/>
    <property type="molecule type" value="Genomic_DNA"/>
</dbReference>
<protein>
    <submittedName>
        <fullName evidence="1">Uncharacterized protein</fullName>
    </submittedName>
</protein>
<dbReference type="RefSeq" id="WP_252425192.1">
    <property type="nucleotide sequence ID" value="NZ_JAMWMR010000010.1"/>
</dbReference>
<name>A0ABT0ZE76_9ACTN</name>
<organism evidence="1 2">
    <name type="scientific">Streptomyces macrolidinus</name>
    <dbReference type="NCBI Taxonomy" id="2952607"/>
    <lineage>
        <taxon>Bacteria</taxon>
        <taxon>Bacillati</taxon>
        <taxon>Actinomycetota</taxon>
        <taxon>Actinomycetes</taxon>
        <taxon>Kitasatosporales</taxon>
        <taxon>Streptomycetaceae</taxon>
        <taxon>Streptomyces</taxon>
    </lineage>
</organism>
<comment type="caution">
    <text evidence="1">The sequence shown here is derived from an EMBL/GenBank/DDBJ whole genome shotgun (WGS) entry which is preliminary data.</text>
</comment>
<accession>A0ABT0ZE76</accession>
<reference evidence="1 2" key="1">
    <citation type="submission" date="2022-05" db="EMBL/GenBank/DDBJ databases">
        <title>Streptomyces sp. nov. RY43-2 isolated from soil of a peat swamp forest.</title>
        <authorList>
            <person name="Kanchanasin P."/>
            <person name="Tanasupawat S."/>
            <person name="Phongsopitanun W."/>
        </authorList>
    </citation>
    <scope>NUCLEOTIDE SEQUENCE [LARGE SCALE GENOMIC DNA]</scope>
    <source>
        <strain evidence="1 2">RY43-2</strain>
    </source>
</reference>
<keyword evidence="2" id="KW-1185">Reference proteome</keyword>
<dbReference type="Proteomes" id="UP001523219">
    <property type="component" value="Unassembled WGS sequence"/>
</dbReference>